<dbReference type="GO" id="GO:0006952">
    <property type="term" value="P:defense response"/>
    <property type="evidence" value="ECO:0007669"/>
    <property type="project" value="InterPro"/>
</dbReference>
<dbReference type="Gramene" id="mRNA:HanXRQr2_Chr05g0203411">
    <property type="protein sequence ID" value="mRNA:HanXRQr2_Chr05g0203411"/>
    <property type="gene ID" value="HanXRQr2_Chr05g0203411"/>
</dbReference>
<proteinExistence type="predicted"/>
<dbReference type="Gene3D" id="3.80.10.10">
    <property type="entry name" value="Ribonuclease Inhibitor"/>
    <property type="match status" value="2"/>
</dbReference>
<reference evidence="1" key="1">
    <citation type="journal article" date="2017" name="Nature">
        <title>The sunflower genome provides insights into oil metabolism, flowering and Asterid evolution.</title>
        <authorList>
            <person name="Badouin H."/>
            <person name="Gouzy J."/>
            <person name="Grassa C.J."/>
            <person name="Murat F."/>
            <person name="Staton S.E."/>
            <person name="Cottret L."/>
            <person name="Lelandais-Briere C."/>
            <person name="Owens G.L."/>
            <person name="Carrere S."/>
            <person name="Mayjonade B."/>
            <person name="Legrand L."/>
            <person name="Gill N."/>
            <person name="Kane N.C."/>
            <person name="Bowers J.E."/>
            <person name="Hubner S."/>
            <person name="Bellec A."/>
            <person name="Berard A."/>
            <person name="Berges H."/>
            <person name="Blanchet N."/>
            <person name="Boniface M.C."/>
            <person name="Brunel D."/>
            <person name="Catrice O."/>
            <person name="Chaidir N."/>
            <person name="Claudel C."/>
            <person name="Donnadieu C."/>
            <person name="Faraut T."/>
            <person name="Fievet G."/>
            <person name="Helmstetter N."/>
            <person name="King M."/>
            <person name="Knapp S.J."/>
            <person name="Lai Z."/>
            <person name="Le Paslier M.C."/>
            <person name="Lippi Y."/>
            <person name="Lorenzon L."/>
            <person name="Mandel J.R."/>
            <person name="Marage G."/>
            <person name="Marchand G."/>
            <person name="Marquand E."/>
            <person name="Bret-Mestries E."/>
            <person name="Morien E."/>
            <person name="Nambeesan S."/>
            <person name="Nguyen T."/>
            <person name="Pegot-Espagnet P."/>
            <person name="Pouilly N."/>
            <person name="Raftis F."/>
            <person name="Sallet E."/>
            <person name="Schiex T."/>
            <person name="Thomas J."/>
            <person name="Vandecasteele C."/>
            <person name="Vares D."/>
            <person name="Vear F."/>
            <person name="Vautrin S."/>
            <person name="Crespi M."/>
            <person name="Mangin B."/>
            <person name="Burke J.M."/>
            <person name="Salse J."/>
            <person name="Munos S."/>
            <person name="Vincourt P."/>
            <person name="Rieseberg L.H."/>
            <person name="Langlade N.B."/>
        </authorList>
    </citation>
    <scope>NUCLEOTIDE SEQUENCE</scope>
    <source>
        <tissue evidence="1">Leaves</tissue>
    </source>
</reference>
<evidence type="ECO:0000313" key="1">
    <source>
        <dbReference type="EMBL" id="KAF5804972.1"/>
    </source>
</evidence>
<dbReference type="Proteomes" id="UP000215914">
    <property type="component" value="Unassembled WGS sequence"/>
</dbReference>
<dbReference type="PANTHER" id="PTHR11017">
    <property type="entry name" value="LEUCINE-RICH REPEAT-CONTAINING PROTEIN"/>
    <property type="match status" value="1"/>
</dbReference>
<accession>A0A9K3IY86</accession>
<dbReference type="PANTHER" id="PTHR11017:SF313">
    <property type="entry name" value="TIR DOMAIN, P-LOOP CONTAINING NUCLEOSIDE TRIPHOSPHATE HYDROLASE"/>
    <property type="match status" value="1"/>
</dbReference>
<sequence>MKMLDKKKVRGSLELTTDSLSNMDNLMLLQLNYVQLKGSFDKFPEELRWLCLHGFPLKSIPPELSLEYLVALDMSYSNIVSFGMCYTNTQQLESGPKLSGSGSKDKRLLGLLKILDLSFCQQLHSLGGFFELHALERLIVKNCTSLIEACELVEQCVELLHIDLSYCYKLKKLLIGKLKKVKTLFLEGCNYDESQTEIRGISSSDSSLNSQTSSYNAIMEATPSDFKFFAISLPSSLIFLSLANNNLSNESFPMDTSCLSMLEELCLDNNPIGSMPNCVRSLPRLKLRSIEHPPPKLRRLSAEPSLNHLNVGKIKFDPQMSPLNFYRGLKTLEPWSLEIDGMVKIQPLVDVEEKVLNRLGWKNLESVKERQWGTCYFTGSNTSPKTQMYYEFGIFSTFYEGKEMPEWIDEFRSDGPSISFTIPSSVKKLRGLNFCCVEMYPQWNYFKLPMIKISNITKEHTWIYDHYVEEFDLGGKCLNFLSYWMFEPNEMRSDDEITITVEQIPNWVSHTQVTKHCGVTLVYEDGMIEEEEDALDYYKSWNHIIGGDLSGFQLATPTGEYLLYNMRFQNRTDTSRFRTLIAHGASYKGTCFIN</sequence>
<reference evidence="1" key="2">
    <citation type="submission" date="2020-06" db="EMBL/GenBank/DDBJ databases">
        <title>Helianthus annuus Genome sequencing and assembly Release 2.</title>
        <authorList>
            <person name="Gouzy J."/>
            <person name="Langlade N."/>
            <person name="Munos S."/>
        </authorList>
    </citation>
    <scope>NUCLEOTIDE SEQUENCE</scope>
    <source>
        <tissue evidence="1">Leaves</tissue>
    </source>
</reference>
<protein>
    <submittedName>
        <fullName evidence="1">Leucine-rich repeat domain superfamily</fullName>
    </submittedName>
</protein>
<comment type="caution">
    <text evidence="1">The sequence shown here is derived from an EMBL/GenBank/DDBJ whole genome shotgun (WGS) entry which is preliminary data.</text>
</comment>
<organism evidence="1 2">
    <name type="scientific">Helianthus annuus</name>
    <name type="common">Common sunflower</name>
    <dbReference type="NCBI Taxonomy" id="4232"/>
    <lineage>
        <taxon>Eukaryota</taxon>
        <taxon>Viridiplantae</taxon>
        <taxon>Streptophyta</taxon>
        <taxon>Embryophyta</taxon>
        <taxon>Tracheophyta</taxon>
        <taxon>Spermatophyta</taxon>
        <taxon>Magnoliopsida</taxon>
        <taxon>eudicotyledons</taxon>
        <taxon>Gunneridae</taxon>
        <taxon>Pentapetalae</taxon>
        <taxon>asterids</taxon>
        <taxon>campanulids</taxon>
        <taxon>Asterales</taxon>
        <taxon>Asteraceae</taxon>
        <taxon>Asteroideae</taxon>
        <taxon>Heliantheae alliance</taxon>
        <taxon>Heliantheae</taxon>
        <taxon>Helianthus</taxon>
    </lineage>
</organism>
<evidence type="ECO:0000313" key="2">
    <source>
        <dbReference type="Proteomes" id="UP000215914"/>
    </source>
</evidence>
<dbReference type="EMBL" id="MNCJ02000320">
    <property type="protein sequence ID" value="KAF5804972.1"/>
    <property type="molecule type" value="Genomic_DNA"/>
</dbReference>
<dbReference type="SUPFAM" id="SSF52058">
    <property type="entry name" value="L domain-like"/>
    <property type="match status" value="1"/>
</dbReference>
<dbReference type="InterPro" id="IPR044974">
    <property type="entry name" value="Disease_R_plants"/>
</dbReference>
<dbReference type="AlphaFoldDB" id="A0A9K3IY86"/>
<gene>
    <name evidence="1" type="ORF">HanXRQr2_Chr05g0203411</name>
</gene>
<dbReference type="InterPro" id="IPR032675">
    <property type="entry name" value="LRR_dom_sf"/>
</dbReference>
<keyword evidence="2" id="KW-1185">Reference proteome</keyword>
<name>A0A9K3IY86_HELAN</name>